<protein>
    <submittedName>
        <fullName evidence="1">Uncharacterized protein</fullName>
    </submittedName>
</protein>
<sequence>MCEYCDEEKLEYIKPIRRVDGIDLCVDESTLNLTLEYMLFGSGEDIEIEYCIRYCPMCGRDLRDDAEC</sequence>
<reference evidence="1 2" key="1">
    <citation type="submission" date="2022-01" db="EMBL/GenBank/DDBJ databases">
        <title>Novel bile acid biosynthetic pathways are enriched in the microbiome of centenarians.</title>
        <authorList>
            <person name="Sato Y."/>
            <person name="Atarashi K."/>
            <person name="Plichta R.D."/>
            <person name="Arai Y."/>
            <person name="Sasajima S."/>
            <person name="Kearney M.S."/>
            <person name="Suda W."/>
            <person name="Takeshita K."/>
            <person name="Sasaki T."/>
            <person name="Okamoto S."/>
            <person name="Skelly N.A."/>
            <person name="Okamura Y."/>
            <person name="Vlamakis H."/>
            <person name="Li Y."/>
            <person name="Tanoue T."/>
            <person name="Takei H."/>
            <person name="Nittono H."/>
            <person name="Narushima S."/>
            <person name="Irie J."/>
            <person name="Itoh H."/>
            <person name="Moriya K."/>
            <person name="Sugiura Y."/>
            <person name="Suematsu M."/>
            <person name="Moritoki N."/>
            <person name="Shibata S."/>
            <person name="Littman R.D."/>
            <person name="Fischbach A.M."/>
            <person name="Uwamino Y."/>
            <person name="Inoue T."/>
            <person name="Honda A."/>
            <person name="Hattori M."/>
            <person name="Murai T."/>
            <person name="Xavier J.R."/>
            <person name="Hirose N."/>
            <person name="Honda K."/>
        </authorList>
    </citation>
    <scope>NUCLEOTIDE SEQUENCE [LARGE SCALE GENOMIC DNA]</scope>
    <source>
        <strain evidence="1 2">CE91-St30</strain>
    </source>
</reference>
<dbReference type="EMBL" id="AP025564">
    <property type="protein sequence ID" value="BDE94926.1"/>
    <property type="molecule type" value="Genomic_DNA"/>
</dbReference>
<name>A0ABN6MA60_9ACTN</name>
<evidence type="ECO:0000313" key="1">
    <source>
        <dbReference type="EMBL" id="BDE94926.1"/>
    </source>
</evidence>
<dbReference type="Proteomes" id="UP001320544">
    <property type="component" value="Chromosome"/>
</dbReference>
<dbReference type="RefSeq" id="WP_244411449.1">
    <property type="nucleotide sequence ID" value="NZ_AP025564.1"/>
</dbReference>
<proteinExistence type="predicted"/>
<keyword evidence="2" id="KW-1185">Reference proteome</keyword>
<accession>A0ABN6MA60</accession>
<organism evidence="1 2">
    <name type="scientific">Raoultibacter timonensis</name>
    <dbReference type="NCBI Taxonomy" id="1907662"/>
    <lineage>
        <taxon>Bacteria</taxon>
        <taxon>Bacillati</taxon>
        <taxon>Actinomycetota</taxon>
        <taxon>Coriobacteriia</taxon>
        <taxon>Eggerthellales</taxon>
        <taxon>Eggerthellaceae</taxon>
        <taxon>Raoultibacter</taxon>
    </lineage>
</organism>
<gene>
    <name evidence="1" type="ORF">CE91St30_02590</name>
</gene>
<evidence type="ECO:0000313" key="2">
    <source>
        <dbReference type="Proteomes" id="UP001320544"/>
    </source>
</evidence>